<keyword evidence="3" id="KW-1185">Reference proteome</keyword>
<organism evidence="2 3">
    <name type="scientific">Algoriphagus halophytocola</name>
    <dbReference type="NCBI Taxonomy" id="2991499"/>
    <lineage>
        <taxon>Bacteria</taxon>
        <taxon>Pseudomonadati</taxon>
        <taxon>Bacteroidota</taxon>
        <taxon>Cytophagia</taxon>
        <taxon>Cytophagales</taxon>
        <taxon>Cyclobacteriaceae</taxon>
        <taxon>Algoriphagus</taxon>
    </lineage>
</organism>
<dbReference type="Proteomes" id="UP001163156">
    <property type="component" value="Chromosome"/>
</dbReference>
<keyword evidence="1" id="KW-0812">Transmembrane</keyword>
<evidence type="ECO:0000313" key="3">
    <source>
        <dbReference type="Proteomes" id="UP001163156"/>
    </source>
</evidence>
<dbReference type="EMBL" id="CP110226">
    <property type="protein sequence ID" value="UZD23366.1"/>
    <property type="molecule type" value="Genomic_DNA"/>
</dbReference>
<name>A0ABY6MM43_9BACT</name>
<keyword evidence="1" id="KW-0472">Membrane</keyword>
<evidence type="ECO:0000313" key="2">
    <source>
        <dbReference type="EMBL" id="UZD23366.1"/>
    </source>
</evidence>
<dbReference type="RefSeq" id="WP_264809904.1">
    <property type="nucleotide sequence ID" value="NZ_CP110226.1"/>
</dbReference>
<protein>
    <submittedName>
        <fullName evidence="2">Uncharacterized protein</fullName>
    </submittedName>
</protein>
<reference evidence="2" key="1">
    <citation type="submission" date="2022-10" db="EMBL/GenBank/DDBJ databases">
        <title>Algoriphagus sp. a novel bacteria isolate from halophytes salicornia europaea.</title>
        <authorList>
            <person name="Peng Y."/>
            <person name="Jiang L."/>
            <person name="Lee J."/>
        </authorList>
    </citation>
    <scope>NUCLEOTIDE SEQUENCE</scope>
    <source>
        <strain evidence="2">TR-M5</strain>
    </source>
</reference>
<feature type="transmembrane region" description="Helical" evidence="1">
    <location>
        <begin position="7"/>
        <end position="24"/>
    </location>
</feature>
<gene>
    <name evidence="2" type="ORF">OM944_02510</name>
</gene>
<proteinExistence type="predicted"/>
<accession>A0ABY6MM43</accession>
<keyword evidence="1" id="KW-1133">Transmembrane helix</keyword>
<sequence>MQKNKKIFLILFVLFMLIMLWIGYDISQRTTFPGSKGNLEERIGSEVKEEKN</sequence>
<evidence type="ECO:0000256" key="1">
    <source>
        <dbReference type="SAM" id="Phobius"/>
    </source>
</evidence>